<dbReference type="InterPro" id="IPR035892">
    <property type="entry name" value="C2_domain_sf"/>
</dbReference>
<dbReference type="SUPFAM" id="SSF49562">
    <property type="entry name" value="C2 domain (Calcium/lipid-binding domain, CaLB)"/>
    <property type="match status" value="1"/>
</dbReference>
<name>A0AAE1T1Q9_9SOLA</name>
<dbReference type="AlphaFoldDB" id="A0AAE1T1Q9"/>
<dbReference type="EMBL" id="JAVYJV010000001">
    <property type="protein sequence ID" value="KAK4379758.1"/>
    <property type="molecule type" value="Genomic_DNA"/>
</dbReference>
<dbReference type="Proteomes" id="UP001291623">
    <property type="component" value="Unassembled WGS sequence"/>
</dbReference>
<evidence type="ECO:0008006" key="3">
    <source>
        <dbReference type="Google" id="ProtNLM"/>
    </source>
</evidence>
<organism evidence="1 2">
    <name type="scientific">Anisodus tanguticus</name>
    <dbReference type="NCBI Taxonomy" id="243964"/>
    <lineage>
        <taxon>Eukaryota</taxon>
        <taxon>Viridiplantae</taxon>
        <taxon>Streptophyta</taxon>
        <taxon>Embryophyta</taxon>
        <taxon>Tracheophyta</taxon>
        <taxon>Spermatophyta</taxon>
        <taxon>Magnoliopsida</taxon>
        <taxon>eudicotyledons</taxon>
        <taxon>Gunneridae</taxon>
        <taxon>Pentapetalae</taxon>
        <taxon>asterids</taxon>
        <taxon>lamiids</taxon>
        <taxon>Solanales</taxon>
        <taxon>Solanaceae</taxon>
        <taxon>Solanoideae</taxon>
        <taxon>Hyoscyameae</taxon>
        <taxon>Anisodus</taxon>
    </lineage>
</organism>
<keyword evidence="2" id="KW-1185">Reference proteome</keyword>
<gene>
    <name evidence="1" type="ORF">RND71_001620</name>
</gene>
<proteinExistence type="predicted"/>
<comment type="caution">
    <text evidence="1">The sequence shown here is derived from an EMBL/GenBank/DDBJ whole genome shotgun (WGS) entry which is preliminary data.</text>
</comment>
<evidence type="ECO:0000313" key="2">
    <source>
        <dbReference type="Proteomes" id="UP001291623"/>
    </source>
</evidence>
<evidence type="ECO:0000313" key="1">
    <source>
        <dbReference type="EMBL" id="KAK4379758.1"/>
    </source>
</evidence>
<accession>A0AAE1T1Q9</accession>
<reference evidence="1" key="1">
    <citation type="submission" date="2023-12" db="EMBL/GenBank/DDBJ databases">
        <title>Genome assembly of Anisodus tanguticus.</title>
        <authorList>
            <person name="Wang Y.-J."/>
        </authorList>
    </citation>
    <scope>NUCLEOTIDE SEQUENCE</scope>
    <source>
        <strain evidence="1">KB-2021</strain>
        <tissue evidence="1">Leaf</tissue>
    </source>
</reference>
<sequence length="256" mass="28203">MPGKVVVKGMMTKFSSLQWVSYTNGIQNLPCVSLGTWEELVAFTRALEHTKDLIFNVYEIFLIESSFIGGTRVIDTEPNNPKWNESFHIYCAHITSNVTSTIRDDNSIGTTLIDGSLVGLDQLGIRWFQQMLVKGKYVLTEIGVDDLYAAYAFKVGALRTLIQIPVLETRNVHEDAPVKVVDTLLDTLVHNTAIVYIISAIPSALAHGESASIYKLENLIQPNNNNTLVLCGVQSDSIVLLNAAAAHADQCILESH</sequence>
<protein>
    <recommendedName>
        <fullName evidence="3">C2 domain-containing protein</fullName>
    </recommendedName>
</protein>